<dbReference type="AlphaFoldDB" id="A0A061SN84"/>
<proteinExistence type="predicted"/>
<name>A0A061SN84_9CHLO</name>
<evidence type="ECO:0000313" key="1">
    <source>
        <dbReference type="EMBL" id="JAC84156.1"/>
    </source>
</evidence>
<dbReference type="EMBL" id="GBEZ01000751">
    <property type="protein sequence ID" value="JAC84156.1"/>
    <property type="molecule type" value="Transcribed_RNA"/>
</dbReference>
<accession>A0A061SN84</accession>
<sequence length="95" mass="11137">MNQTPLPHRRTFTDQVLKTKMSQVEEDAETRRRLELDAISRVREMHRKCGDRNLAGFLQEFGFEVEGSWGPTKDEFDRLRKRGLVLCHPDKHLGS</sequence>
<reference evidence="1" key="1">
    <citation type="submission" date="2014-05" db="EMBL/GenBank/DDBJ databases">
        <title>The transcriptome of the halophilic microalga Tetraselmis sp. GSL018 isolated from the Great Salt Lake, Utah.</title>
        <authorList>
            <person name="Jinkerson R.E."/>
            <person name="D'Adamo S."/>
            <person name="Posewitz M.C."/>
        </authorList>
    </citation>
    <scope>NUCLEOTIDE SEQUENCE</scope>
    <source>
        <strain evidence="1">GSL018</strain>
    </source>
</reference>
<gene>
    <name evidence="1" type="ORF">TSPGSL018_1651</name>
</gene>
<organism evidence="1">
    <name type="scientific">Tetraselmis sp. GSL018</name>
    <dbReference type="NCBI Taxonomy" id="582737"/>
    <lineage>
        <taxon>Eukaryota</taxon>
        <taxon>Viridiplantae</taxon>
        <taxon>Chlorophyta</taxon>
        <taxon>core chlorophytes</taxon>
        <taxon>Chlorodendrophyceae</taxon>
        <taxon>Chlorodendrales</taxon>
        <taxon>Chlorodendraceae</taxon>
        <taxon>Tetraselmis</taxon>
    </lineage>
</organism>
<protein>
    <submittedName>
        <fullName evidence="1">Uncharacterized protein</fullName>
    </submittedName>
</protein>